<sequence length="67" mass="7875">MSLISLYILNSQVFLLLTPFSCFTMTFFQYELAMCLPMQVTLLGQWTELFPIVLAITYKNSAFDRFY</sequence>
<feature type="transmembrane region" description="Helical" evidence="1">
    <location>
        <begin position="6"/>
        <end position="28"/>
    </location>
</feature>
<keyword evidence="1" id="KW-0472">Membrane</keyword>
<evidence type="ECO:0000313" key="3">
    <source>
        <dbReference type="Proteomes" id="UP000308652"/>
    </source>
</evidence>
<evidence type="ECO:0000256" key="1">
    <source>
        <dbReference type="SAM" id="Phobius"/>
    </source>
</evidence>
<accession>A0A5C3LSS1</accession>
<proteinExistence type="predicted"/>
<name>A0A5C3LSS1_9AGAR</name>
<evidence type="ECO:0000313" key="2">
    <source>
        <dbReference type="EMBL" id="TFK31831.1"/>
    </source>
</evidence>
<organism evidence="2 3">
    <name type="scientific">Crucibulum laeve</name>
    <dbReference type="NCBI Taxonomy" id="68775"/>
    <lineage>
        <taxon>Eukaryota</taxon>
        <taxon>Fungi</taxon>
        <taxon>Dikarya</taxon>
        <taxon>Basidiomycota</taxon>
        <taxon>Agaricomycotina</taxon>
        <taxon>Agaricomycetes</taxon>
        <taxon>Agaricomycetidae</taxon>
        <taxon>Agaricales</taxon>
        <taxon>Agaricineae</taxon>
        <taxon>Nidulariaceae</taxon>
        <taxon>Crucibulum</taxon>
    </lineage>
</organism>
<keyword evidence="3" id="KW-1185">Reference proteome</keyword>
<keyword evidence="1" id="KW-0812">Transmembrane</keyword>
<reference evidence="2 3" key="1">
    <citation type="journal article" date="2019" name="Nat. Ecol. Evol.">
        <title>Megaphylogeny resolves global patterns of mushroom evolution.</title>
        <authorList>
            <person name="Varga T."/>
            <person name="Krizsan K."/>
            <person name="Foldi C."/>
            <person name="Dima B."/>
            <person name="Sanchez-Garcia M."/>
            <person name="Sanchez-Ramirez S."/>
            <person name="Szollosi G.J."/>
            <person name="Szarkandi J.G."/>
            <person name="Papp V."/>
            <person name="Albert L."/>
            <person name="Andreopoulos W."/>
            <person name="Angelini C."/>
            <person name="Antonin V."/>
            <person name="Barry K.W."/>
            <person name="Bougher N.L."/>
            <person name="Buchanan P."/>
            <person name="Buyck B."/>
            <person name="Bense V."/>
            <person name="Catcheside P."/>
            <person name="Chovatia M."/>
            <person name="Cooper J."/>
            <person name="Damon W."/>
            <person name="Desjardin D."/>
            <person name="Finy P."/>
            <person name="Geml J."/>
            <person name="Haridas S."/>
            <person name="Hughes K."/>
            <person name="Justo A."/>
            <person name="Karasinski D."/>
            <person name="Kautmanova I."/>
            <person name="Kiss B."/>
            <person name="Kocsube S."/>
            <person name="Kotiranta H."/>
            <person name="LaButti K.M."/>
            <person name="Lechner B.E."/>
            <person name="Liimatainen K."/>
            <person name="Lipzen A."/>
            <person name="Lukacs Z."/>
            <person name="Mihaltcheva S."/>
            <person name="Morgado L.N."/>
            <person name="Niskanen T."/>
            <person name="Noordeloos M.E."/>
            <person name="Ohm R.A."/>
            <person name="Ortiz-Santana B."/>
            <person name="Ovrebo C."/>
            <person name="Racz N."/>
            <person name="Riley R."/>
            <person name="Savchenko A."/>
            <person name="Shiryaev A."/>
            <person name="Soop K."/>
            <person name="Spirin V."/>
            <person name="Szebenyi C."/>
            <person name="Tomsovsky M."/>
            <person name="Tulloss R.E."/>
            <person name="Uehling J."/>
            <person name="Grigoriev I.V."/>
            <person name="Vagvolgyi C."/>
            <person name="Papp T."/>
            <person name="Martin F.M."/>
            <person name="Miettinen O."/>
            <person name="Hibbett D.S."/>
            <person name="Nagy L.G."/>
        </authorList>
    </citation>
    <scope>NUCLEOTIDE SEQUENCE [LARGE SCALE GENOMIC DNA]</scope>
    <source>
        <strain evidence="2 3">CBS 166.37</strain>
    </source>
</reference>
<dbReference type="EMBL" id="ML213702">
    <property type="protein sequence ID" value="TFK31831.1"/>
    <property type="molecule type" value="Genomic_DNA"/>
</dbReference>
<keyword evidence="1" id="KW-1133">Transmembrane helix</keyword>
<dbReference type="AlphaFoldDB" id="A0A5C3LSS1"/>
<gene>
    <name evidence="2" type="ORF">BDQ12DRAFT_693439</name>
</gene>
<dbReference type="Proteomes" id="UP000308652">
    <property type="component" value="Unassembled WGS sequence"/>
</dbReference>
<protein>
    <submittedName>
        <fullName evidence="2">Uncharacterized protein</fullName>
    </submittedName>
</protein>